<dbReference type="HOGENOM" id="CLU_1190441_0_0_1"/>
<feature type="compositionally biased region" description="Gly residues" evidence="1">
    <location>
        <begin position="38"/>
        <end position="52"/>
    </location>
</feature>
<dbReference type="OrthoDB" id="2422361at2759"/>
<feature type="region of interest" description="Disordered" evidence="1">
    <location>
        <begin position="200"/>
        <end position="233"/>
    </location>
</feature>
<protein>
    <submittedName>
        <fullName evidence="3">Uncharacterized protein</fullName>
    </submittedName>
</protein>
<evidence type="ECO:0000256" key="1">
    <source>
        <dbReference type="SAM" id="MobiDB-lite"/>
    </source>
</evidence>
<proteinExistence type="predicted"/>
<keyword evidence="2" id="KW-0812">Transmembrane</keyword>
<keyword evidence="4" id="KW-1185">Reference proteome</keyword>
<dbReference type="AlphaFoldDB" id="A0A015IJB9"/>
<dbReference type="EMBL" id="JEMT01027416">
    <property type="protein sequence ID" value="EXX57267.1"/>
    <property type="molecule type" value="Genomic_DNA"/>
</dbReference>
<reference evidence="3 4" key="1">
    <citation type="submission" date="2014-02" db="EMBL/GenBank/DDBJ databases">
        <title>Single nucleus genome sequencing reveals high similarity among nuclei of an endomycorrhizal fungus.</title>
        <authorList>
            <person name="Lin K."/>
            <person name="Geurts R."/>
            <person name="Zhang Z."/>
            <person name="Limpens E."/>
            <person name="Saunders D.G."/>
            <person name="Mu D."/>
            <person name="Pang E."/>
            <person name="Cao H."/>
            <person name="Cha H."/>
            <person name="Lin T."/>
            <person name="Zhou Q."/>
            <person name="Shang Y."/>
            <person name="Li Y."/>
            <person name="Ivanov S."/>
            <person name="Sharma T."/>
            <person name="Velzen R.V."/>
            <person name="Ruijter N.D."/>
            <person name="Aanen D.K."/>
            <person name="Win J."/>
            <person name="Kamoun S."/>
            <person name="Bisseling T."/>
            <person name="Huang S."/>
        </authorList>
    </citation>
    <scope>NUCLEOTIDE SEQUENCE [LARGE SCALE GENOMIC DNA]</scope>
    <source>
        <strain evidence="4">DAOM197198w</strain>
    </source>
</reference>
<keyword evidence="2" id="KW-1133">Transmembrane helix</keyword>
<evidence type="ECO:0000313" key="4">
    <source>
        <dbReference type="Proteomes" id="UP000022910"/>
    </source>
</evidence>
<keyword evidence="2" id="KW-0472">Membrane</keyword>
<sequence>MEIIFLNKYARKFKRYFIISILFYLIVSNDLVLSKGGGKGGKSGGSKGGSSGGDVDVSKNKVSSSDKSSYPSGNHSSKSSSWVFFYSGGNGQRSCGNLCILTAALVPTIILFIIGCGIWRCYRIRKRNRTDKINKIEADENDTNSYNSDSTTSPYYPPPVATPYNSSYYNSPTYYSTPKNDFNYTQNYLDGNYTNYAPGHSKLSPPPMELNHVKSSSRRESFDSMEEVRKNKK</sequence>
<evidence type="ECO:0000313" key="3">
    <source>
        <dbReference type="EMBL" id="EXX57267.1"/>
    </source>
</evidence>
<dbReference type="Proteomes" id="UP000022910">
    <property type="component" value="Unassembled WGS sequence"/>
</dbReference>
<feature type="compositionally biased region" description="Basic and acidic residues" evidence="1">
    <location>
        <begin position="217"/>
        <end position="233"/>
    </location>
</feature>
<gene>
    <name evidence="3" type="ORF">RirG_208580</name>
</gene>
<feature type="region of interest" description="Disordered" evidence="1">
    <location>
        <begin position="38"/>
        <end position="78"/>
    </location>
</feature>
<organism evidence="3 4">
    <name type="scientific">Rhizophagus irregularis (strain DAOM 197198w)</name>
    <name type="common">Glomus intraradices</name>
    <dbReference type="NCBI Taxonomy" id="1432141"/>
    <lineage>
        <taxon>Eukaryota</taxon>
        <taxon>Fungi</taxon>
        <taxon>Fungi incertae sedis</taxon>
        <taxon>Mucoromycota</taxon>
        <taxon>Glomeromycotina</taxon>
        <taxon>Glomeromycetes</taxon>
        <taxon>Glomerales</taxon>
        <taxon>Glomeraceae</taxon>
        <taxon>Rhizophagus</taxon>
    </lineage>
</organism>
<feature type="transmembrane region" description="Helical" evidence="2">
    <location>
        <begin position="100"/>
        <end position="122"/>
    </location>
</feature>
<feature type="compositionally biased region" description="Low complexity" evidence="1">
    <location>
        <begin position="60"/>
        <end position="69"/>
    </location>
</feature>
<accession>A0A015IJB9</accession>
<comment type="caution">
    <text evidence="3">The sequence shown here is derived from an EMBL/GenBank/DDBJ whole genome shotgun (WGS) entry which is preliminary data.</text>
</comment>
<feature type="transmembrane region" description="Helical" evidence="2">
    <location>
        <begin position="16"/>
        <end position="33"/>
    </location>
</feature>
<name>A0A015IJB9_RHIIW</name>
<evidence type="ECO:0000256" key="2">
    <source>
        <dbReference type="SAM" id="Phobius"/>
    </source>
</evidence>